<proteinExistence type="predicted"/>
<feature type="transmembrane region" description="Helical" evidence="1">
    <location>
        <begin position="107"/>
        <end position="125"/>
    </location>
</feature>
<dbReference type="Proteomes" id="UP000523447">
    <property type="component" value="Unassembled WGS sequence"/>
</dbReference>
<feature type="transmembrane region" description="Helical" evidence="1">
    <location>
        <begin position="45"/>
        <end position="65"/>
    </location>
</feature>
<keyword evidence="3" id="KW-1185">Reference proteome</keyword>
<evidence type="ECO:0000313" key="2">
    <source>
        <dbReference type="EMBL" id="NKY88148.1"/>
    </source>
</evidence>
<evidence type="ECO:0000256" key="1">
    <source>
        <dbReference type="SAM" id="Phobius"/>
    </source>
</evidence>
<dbReference type="AlphaFoldDB" id="A0A7X6RJX8"/>
<name>A0A7X6RJX8_9NOCA</name>
<keyword evidence="1" id="KW-0472">Membrane</keyword>
<feature type="transmembrane region" description="Helical" evidence="1">
    <location>
        <begin position="77"/>
        <end position="95"/>
    </location>
</feature>
<comment type="caution">
    <text evidence="2">The sequence shown here is derived from an EMBL/GenBank/DDBJ whole genome shotgun (WGS) entry which is preliminary data.</text>
</comment>
<keyword evidence="1" id="KW-0812">Transmembrane</keyword>
<reference evidence="2 3" key="1">
    <citation type="submission" date="2020-04" db="EMBL/GenBank/DDBJ databases">
        <title>MicrobeNet Type strains.</title>
        <authorList>
            <person name="Nicholson A.C."/>
        </authorList>
    </citation>
    <scope>NUCLEOTIDE SEQUENCE [LARGE SCALE GENOMIC DNA]</scope>
    <source>
        <strain evidence="2 3">DSM 44445</strain>
    </source>
</reference>
<dbReference type="EMBL" id="JAAXPE010000026">
    <property type="protein sequence ID" value="NKY88148.1"/>
    <property type="molecule type" value="Genomic_DNA"/>
</dbReference>
<evidence type="ECO:0000313" key="3">
    <source>
        <dbReference type="Proteomes" id="UP000523447"/>
    </source>
</evidence>
<sequence>MMTRSDRTSRPPVAVRAARSIVCGCAGIGVLGTCGIPPFQEAGVAGTEACGYSFFWVAAAVFLLFPHGGTGIRASTTVLLALQFVTTSVATENALGTAGSASELLNWWPGPFGLIASIIVIALLCRQSADRWFAQRSAR</sequence>
<organism evidence="2 3">
    <name type="scientific">Nocardia veterana</name>
    <dbReference type="NCBI Taxonomy" id="132249"/>
    <lineage>
        <taxon>Bacteria</taxon>
        <taxon>Bacillati</taxon>
        <taxon>Actinomycetota</taxon>
        <taxon>Actinomycetes</taxon>
        <taxon>Mycobacteriales</taxon>
        <taxon>Nocardiaceae</taxon>
        <taxon>Nocardia</taxon>
    </lineage>
</organism>
<keyword evidence="1" id="KW-1133">Transmembrane helix</keyword>
<dbReference type="RefSeq" id="WP_040724112.1">
    <property type="nucleotide sequence ID" value="NZ_CAWPHS010000019.1"/>
</dbReference>
<accession>A0A7X6RJX8</accession>
<protein>
    <submittedName>
        <fullName evidence="2">Uncharacterized protein</fullName>
    </submittedName>
</protein>
<gene>
    <name evidence="2" type="ORF">HGA07_21300</name>
</gene>
<feature type="transmembrane region" description="Helical" evidence="1">
    <location>
        <begin position="21"/>
        <end position="39"/>
    </location>
</feature>